<feature type="transmembrane region" description="Helical" evidence="1">
    <location>
        <begin position="15"/>
        <end position="35"/>
    </location>
</feature>
<comment type="caution">
    <text evidence="2">The sequence shown here is derived from an EMBL/GenBank/DDBJ whole genome shotgun (WGS) entry which is preliminary data.</text>
</comment>
<evidence type="ECO:0000256" key="1">
    <source>
        <dbReference type="SAM" id="Phobius"/>
    </source>
</evidence>
<proteinExistence type="predicted"/>
<evidence type="ECO:0000313" key="3">
    <source>
        <dbReference type="Proteomes" id="UP001165363"/>
    </source>
</evidence>
<evidence type="ECO:0000313" key="2">
    <source>
        <dbReference type="EMBL" id="MCL6683130.1"/>
    </source>
</evidence>
<keyword evidence="1" id="KW-0812">Transmembrane</keyword>
<keyword evidence="1" id="KW-0472">Membrane</keyword>
<sequence length="257" mass="29029">MILKRLRGEAARQNWFGVAVDLVILILGVFLGIQVNDWNQARLDRAEGHEYRERLYSDLESNQRDLAFRIHYDGQTLAHAQAALAALDRPVTDNPGAFIIHAYEASNHVPQAIRHVTYDEVVASGKAEFLGSRVVRERIANYHVGMATMQRLFDYTPPYRDAIRSALPFAAQSQVMKDCPEVLAADEYGSVTPRLADDCKSTMDARAAERFAAEVRTIPNLRWLLNRQVADLDQKIGNARQLSAEAERLKRQIRKAS</sequence>
<name>A0ABT0RKR1_9SPHN</name>
<gene>
    <name evidence="2" type="ORF">LZ536_04320</name>
</gene>
<dbReference type="RefSeq" id="WP_249847073.1">
    <property type="nucleotide sequence ID" value="NZ_JAMGBD010000001.1"/>
</dbReference>
<reference evidence="2" key="1">
    <citation type="submission" date="2022-05" db="EMBL/GenBank/DDBJ databases">
        <authorList>
            <person name="Jo J.-H."/>
            <person name="Im W.-T."/>
        </authorList>
    </citation>
    <scope>NUCLEOTIDE SEQUENCE</scope>
    <source>
        <strain evidence="2">SE158</strain>
    </source>
</reference>
<organism evidence="2 3">
    <name type="scientific">Sphingomonas alba</name>
    <dbReference type="NCBI Taxonomy" id="2908208"/>
    <lineage>
        <taxon>Bacteria</taxon>
        <taxon>Pseudomonadati</taxon>
        <taxon>Pseudomonadota</taxon>
        <taxon>Alphaproteobacteria</taxon>
        <taxon>Sphingomonadales</taxon>
        <taxon>Sphingomonadaceae</taxon>
        <taxon>Sphingomonas</taxon>
    </lineage>
</organism>
<protein>
    <submittedName>
        <fullName evidence="2">Uncharacterized protein</fullName>
    </submittedName>
</protein>
<dbReference type="EMBL" id="JAMGBD010000001">
    <property type="protein sequence ID" value="MCL6683130.1"/>
    <property type="molecule type" value="Genomic_DNA"/>
</dbReference>
<accession>A0ABT0RKR1</accession>
<dbReference type="Proteomes" id="UP001165363">
    <property type="component" value="Unassembled WGS sequence"/>
</dbReference>
<keyword evidence="1" id="KW-1133">Transmembrane helix</keyword>
<keyword evidence="3" id="KW-1185">Reference proteome</keyword>